<evidence type="ECO:0000313" key="2">
    <source>
        <dbReference type="Proteomes" id="UP000593737"/>
    </source>
</evidence>
<dbReference type="KEGG" id="nkf:Nkreftii_002383"/>
<evidence type="ECO:0000313" key="1">
    <source>
        <dbReference type="EMBL" id="QPD04609.1"/>
    </source>
</evidence>
<gene>
    <name evidence="1" type="ORF">Nkreftii_002383</name>
</gene>
<sequence length="136" mass="15479">MGILSRLFNMPSFNGATNALLVELVLPELTEAQRAQLKGRAIDLFKAHRSSDGPPEAVLMELNQMPRIFQLNVLALAMKDIGHPLPLKKEKFQKITDPFDPSHADEYALRAVARRLKWHYGIEVWIAEEPISFDSW</sequence>
<dbReference type="AlphaFoldDB" id="A0A7S8FEK4"/>
<organism evidence="1 2">
    <name type="scientific">Candidatus Nitrospira kreftii</name>
    <dbReference type="NCBI Taxonomy" id="2652173"/>
    <lineage>
        <taxon>Bacteria</taxon>
        <taxon>Pseudomonadati</taxon>
        <taxon>Nitrospirota</taxon>
        <taxon>Nitrospiria</taxon>
        <taxon>Nitrospirales</taxon>
        <taxon>Nitrospiraceae</taxon>
        <taxon>Nitrospira</taxon>
    </lineage>
</organism>
<reference evidence="1 2" key="1">
    <citation type="journal article" date="2020" name="ISME J.">
        <title>Enrichment and physiological characterization of a novel comammox Nitrospira indicates ammonium inhibition of complete nitrification.</title>
        <authorList>
            <person name="Sakoula D."/>
            <person name="Koch H."/>
            <person name="Frank J."/>
            <person name="Jetten M.S.M."/>
            <person name="van Kessel M.A.H.J."/>
            <person name="Lucker S."/>
        </authorList>
    </citation>
    <scope>NUCLEOTIDE SEQUENCE [LARGE SCALE GENOMIC DNA]</scope>
    <source>
        <strain evidence="1">Comreactor17</strain>
    </source>
</reference>
<name>A0A7S8FEK4_9BACT</name>
<dbReference type="Proteomes" id="UP000593737">
    <property type="component" value="Chromosome"/>
</dbReference>
<protein>
    <submittedName>
        <fullName evidence="1">Uncharacterized protein</fullName>
    </submittedName>
</protein>
<dbReference type="EMBL" id="CP047423">
    <property type="protein sequence ID" value="QPD04609.1"/>
    <property type="molecule type" value="Genomic_DNA"/>
</dbReference>
<accession>A0A7S8FEK4</accession>
<proteinExistence type="predicted"/>